<dbReference type="HOGENOM" id="CLU_715374_0_0_11"/>
<protein>
    <submittedName>
        <fullName evidence="1">Uncharacterized protein</fullName>
    </submittedName>
</protein>
<keyword evidence="2" id="KW-1185">Reference proteome</keyword>
<gene>
    <name evidence="1" type="ordered locus">Namu_2672</name>
</gene>
<reference evidence="2" key="1">
    <citation type="submission" date="2009-09" db="EMBL/GenBank/DDBJ databases">
        <title>The complete genome of Nakamurella multipartita DSM 44233.</title>
        <authorList>
            <consortium name="US DOE Joint Genome Institute (JGI-PGF)"/>
            <person name="Lucas S."/>
            <person name="Copeland A."/>
            <person name="Lapidus A."/>
            <person name="Glavina del Rio T."/>
            <person name="Dalin E."/>
            <person name="Tice H."/>
            <person name="Bruce D."/>
            <person name="Goodwin L."/>
            <person name="Pitluck S."/>
            <person name="Kyrpides N."/>
            <person name="Mavromatis K."/>
            <person name="Ivanova N."/>
            <person name="Ovchinnikova G."/>
            <person name="Sims D."/>
            <person name="Meincke L."/>
            <person name="Brettin T."/>
            <person name="Detter J.C."/>
            <person name="Han C."/>
            <person name="Larimer F."/>
            <person name="Land M."/>
            <person name="Hauser L."/>
            <person name="Markowitz V."/>
            <person name="Cheng J.-F."/>
            <person name="Hugenholtz P."/>
            <person name="Woyke T."/>
            <person name="Wu D."/>
            <person name="Klenk H.-P."/>
            <person name="Eisen J.A."/>
        </authorList>
    </citation>
    <scope>NUCLEOTIDE SEQUENCE [LARGE SCALE GENOMIC DNA]</scope>
    <source>
        <strain evidence="2">ATCC 700099 / DSM 44233 / CIP 104796 / JCM 9543 / NBRC 105858 / Y-104</strain>
    </source>
</reference>
<dbReference type="STRING" id="479431.Namu_2672"/>
<dbReference type="RefSeq" id="WP_015747897.1">
    <property type="nucleotide sequence ID" value="NC_013235.1"/>
</dbReference>
<reference evidence="1 2" key="2">
    <citation type="journal article" date="2010" name="Stand. Genomic Sci.">
        <title>Complete genome sequence of Nakamurella multipartita type strain (Y-104).</title>
        <authorList>
            <person name="Tice H."/>
            <person name="Mayilraj S."/>
            <person name="Sims D."/>
            <person name="Lapidus A."/>
            <person name="Nolan M."/>
            <person name="Lucas S."/>
            <person name="Glavina Del Rio T."/>
            <person name="Copeland A."/>
            <person name="Cheng J.F."/>
            <person name="Meincke L."/>
            <person name="Bruce D."/>
            <person name="Goodwin L."/>
            <person name="Pitluck S."/>
            <person name="Ivanova N."/>
            <person name="Mavromatis K."/>
            <person name="Ovchinnikova G."/>
            <person name="Pati A."/>
            <person name="Chen A."/>
            <person name="Palaniappan K."/>
            <person name="Land M."/>
            <person name="Hauser L."/>
            <person name="Chang Y.J."/>
            <person name="Jeffries C.D."/>
            <person name="Detter J.C."/>
            <person name="Brettin T."/>
            <person name="Rohde M."/>
            <person name="Goker M."/>
            <person name="Bristow J."/>
            <person name="Eisen J.A."/>
            <person name="Markowitz V."/>
            <person name="Hugenholtz P."/>
            <person name="Kyrpides N.C."/>
            <person name="Klenk H.P."/>
            <person name="Chen F."/>
        </authorList>
    </citation>
    <scope>NUCLEOTIDE SEQUENCE [LARGE SCALE GENOMIC DNA]</scope>
    <source>
        <strain evidence="2">ATCC 700099 / DSM 44233 / CIP 104796 / JCM 9543 / NBRC 105858 / Y-104</strain>
    </source>
</reference>
<name>C8X8G3_NAKMY</name>
<proteinExistence type="predicted"/>
<dbReference type="eggNOG" id="ENOG502ZE16">
    <property type="taxonomic scope" value="Bacteria"/>
</dbReference>
<dbReference type="Proteomes" id="UP000002218">
    <property type="component" value="Chromosome"/>
</dbReference>
<dbReference type="EMBL" id="CP001737">
    <property type="protein sequence ID" value="ACV79018.1"/>
    <property type="molecule type" value="Genomic_DNA"/>
</dbReference>
<organism evidence="1 2">
    <name type="scientific">Nakamurella multipartita (strain ATCC 700099 / DSM 44233 / CIP 104796 / JCM 9543 / NBRC 105858 / Y-104)</name>
    <name type="common">Microsphaera multipartita</name>
    <dbReference type="NCBI Taxonomy" id="479431"/>
    <lineage>
        <taxon>Bacteria</taxon>
        <taxon>Bacillati</taxon>
        <taxon>Actinomycetota</taxon>
        <taxon>Actinomycetes</taxon>
        <taxon>Nakamurellales</taxon>
        <taxon>Nakamurellaceae</taxon>
        <taxon>Nakamurella</taxon>
    </lineage>
</organism>
<evidence type="ECO:0000313" key="2">
    <source>
        <dbReference type="Proteomes" id="UP000002218"/>
    </source>
</evidence>
<dbReference type="KEGG" id="nml:Namu_2672"/>
<dbReference type="InParanoid" id="C8X8G3"/>
<accession>C8X8G3</accession>
<sequence length="386" mass="41595">MPAAPARTVTEYDSAMRERADEKGAPIPRMSQPVAGATPGTFLFARNGVPHLMDTAGPAAGIPRPFNDADAMTILGGTEETTVWAVNRTVVTKASTIANRIPATDQRPDPVAAMRRRFTHLIRAERTARLVVIPELIHEKYWAPTSLAGAPVKPWASALNLPAPDARDPLPFFTALAAVLLDGTSRTIGRSSPLSFITTSERAVMKAAEWGGMAFQATQLAAAEAADDAWTAMQRLDPLLTERNLLTGLCSAGRPRRDDPALVRVTGQARLRVDDDLLITDIQPDDDRFRHGFARLAGYRMIDGDLHAQVEPVEQTDRRRANTVDTSGVALLAGLAANGGTALLSAKPYLRSASKAYFGPRWSAGRVPTERRVTRDVPLDVLLAGA</sequence>
<evidence type="ECO:0000313" key="1">
    <source>
        <dbReference type="EMBL" id="ACV79018.1"/>
    </source>
</evidence>
<dbReference type="AlphaFoldDB" id="C8X8G3"/>